<evidence type="ECO:0000256" key="4">
    <source>
        <dbReference type="ARBA" id="ARBA00022989"/>
    </source>
</evidence>
<feature type="transmembrane region" description="Helical" evidence="6">
    <location>
        <begin position="265"/>
        <end position="283"/>
    </location>
</feature>
<gene>
    <name evidence="7" type="ordered locus">Cpha266_0403</name>
</gene>
<proteinExistence type="predicted"/>
<dbReference type="HOGENOM" id="CLU_022017_7_2_10"/>
<keyword evidence="3 6" id="KW-0812">Transmembrane</keyword>
<dbReference type="eggNOG" id="COG2244">
    <property type="taxonomic scope" value="Bacteria"/>
</dbReference>
<keyword evidence="2" id="KW-1003">Cell membrane</keyword>
<keyword evidence="4 6" id="KW-1133">Transmembrane helix</keyword>
<evidence type="ECO:0000313" key="7">
    <source>
        <dbReference type="EMBL" id="ABL64462.1"/>
    </source>
</evidence>
<dbReference type="Pfam" id="PF01943">
    <property type="entry name" value="Polysacc_synt"/>
    <property type="match status" value="1"/>
</dbReference>
<feature type="transmembrane region" description="Helical" evidence="6">
    <location>
        <begin position="381"/>
        <end position="402"/>
    </location>
</feature>
<dbReference type="STRING" id="290317.Cpha266_0403"/>
<dbReference type="KEGG" id="cph:Cpha266_0403"/>
<feature type="transmembrane region" description="Helical" evidence="6">
    <location>
        <begin position="345"/>
        <end position="361"/>
    </location>
</feature>
<feature type="transmembrane region" description="Helical" evidence="6">
    <location>
        <begin position="46"/>
        <end position="63"/>
    </location>
</feature>
<organism evidence="7 8">
    <name type="scientific">Chlorobium phaeobacteroides (strain DSM 266 / SMG 266 / 2430)</name>
    <dbReference type="NCBI Taxonomy" id="290317"/>
    <lineage>
        <taxon>Bacteria</taxon>
        <taxon>Pseudomonadati</taxon>
        <taxon>Chlorobiota</taxon>
        <taxon>Chlorobiia</taxon>
        <taxon>Chlorobiales</taxon>
        <taxon>Chlorobiaceae</taxon>
        <taxon>Chlorobium/Pelodictyon group</taxon>
        <taxon>Chlorobium</taxon>
    </lineage>
</organism>
<evidence type="ECO:0000256" key="5">
    <source>
        <dbReference type="ARBA" id="ARBA00023136"/>
    </source>
</evidence>
<keyword evidence="5 6" id="KW-0472">Membrane</keyword>
<feature type="transmembrane region" description="Helical" evidence="6">
    <location>
        <begin position="216"/>
        <end position="236"/>
    </location>
</feature>
<keyword evidence="8" id="KW-1185">Reference proteome</keyword>
<feature type="transmembrane region" description="Helical" evidence="6">
    <location>
        <begin position="183"/>
        <end position="204"/>
    </location>
</feature>
<dbReference type="OrthoDB" id="9814608at2"/>
<feature type="transmembrane region" description="Helical" evidence="6">
    <location>
        <begin position="123"/>
        <end position="142"/>
    </location>
</feature>
<dbReference type="Proteomes" id="UP000008701">
    <property type="component" value="Chromosome"/>
</dbReference>
<dbReference type="PANTHER" id="PTHR30250">
    <property type="entry name" value="PST FAMILY PREDICTED COLANIC ACID TRANSPORTER"/>
    <property type="match status" value="1"/>
</dbReference>
<feature type="transmembrane region" description="Helical" evidence="6">
    <location>
        <begin position="408"/>
        <end position="428"/>
    </location>
</feature>
<dbReference type="AlphaFoldDB" id="A1BDI5"/>
<dbReference type="InterPro" id="IPR002797">
    <property type="entry name" value="Polysacc_synth"/>
</dbReference>
<protein>
    <submittedName>
        <fullName evidence="7">Polysaccharide biosynthesis protein</fullName>
    </submittedName>
</protein>
<feature type="transmembrane region" description="Helical" evidence="6">
    <location>
        <begin position="463"/>
        <end position="486"/>
    </location>
</feature>
<dbReference type="PANTHER" id="PTHR30250:SF11">
    <property type="entry name" value="O-ANTIGEN TRANSPORTER-RELATED"/>
    <property type="match status" value="1"/>
</dbReference>
<sequence length="504" mass="56023">MLSKLKLLARDTVIYGASTILSRSLNYLLVPLYANKLSTFDNGVQTLVYANIALANVLFSYGLETAYLKSASDSLREGKDGKGFFSTAFFSLLVTATLFSLIIVFFSADISVLLGMTPAEYAFVRYAAIILWIDTILVIPFAELRLKRKAVQFAIARVTGVVAVVIAAMILVIPFHAGLQGAFIANIIGSAVSGLMVFPVFMQLRPFFSFHQFRELIQIGLPYVPAGIAGLLIHLIDRNILIRISSSDIERIYGEGYVASDILGIYGRVVAFGIILQLFIQVFRFAWQPFFLQHASDPDAKRLFRYVLSISTLFTMVLALASTFFVPDLVRYHYADRFYLLPPRYWIGLSVLPWIFLSYVFDMISTNLTAGLLITGNTRSLPMVTFSGALVTSLVCWALVPVNGMEGAAYAIVAGTFVMCLVMAYYSLKFYPNRYDWLKLSLLLAVGGVFAGIGLWFETIAAGMVLIVLVKIALLVLFFLLVVFAFNEEVRLVAEKIAHKLKKR</sequence>
<reference evidence="7 8" key="1">
    <citation type="submission" date="2006-12" db="EMBL/GenBank/DDBJ databases">
        <title>Complete sequence of Chlorobium phaeobacteroides DSM 266.</title>
        <authorList>
            <consortium name="US DOE Joint Genome Institute"/>
            <person name="Copeland A."/>
            <person name="Lucas S."/>
            <person name="Lapidus A."/>
            <person name="Barry K."/>
            <person name="Detter J.C."/>
            <person name="Glavina del Rio T."/>
            <person name="Hammon N."/>
            <person name="Israni S."/>
            <person name="Pitluck S."/>
            <person name="Goltsman E."/>
            <person name="Schmutz J."/>
            <person name="Larimer F."/>
            <person name="Land M."/>
            <person name="Hauser L."/>
            <person name="Mikhailova N."/>
            <person name="Li T."/>
            <person name="Overmann J."/>
            <person name="Bryant D.A."/>
            <person name="Richardson P."/>
        </authorList>
    </citation>
    <scope>NUCLEOTIDE SEQUENCE [LARGE SCALE GENOMIC DNA]</scope>
    <source>
        <strain evidence="7 8">DSM 266</strain>
    </source>
</reference>
<feature type="transmembrane region" description="Helical" evidence="6">
    <location>
        <begin position="84"/>
        <end position="108"/>
    </location>
</feature>
<dbReference type="RefSeq" id="WP_011744295.1">
    <property type="nucleotide sequence ID" value="NC_008639.1"/>
</dbReference>
<dbReference type="EMBL" id="CP000492">
    <property type="protein sequence ID" value="ABL64462.1"/>
    <property type="molecule type" value="Genomic_DNA"/>
</dbReference>
<evidence type="ECO:0000256" key="2">
    <source>
        <dbReference type="ARBA" id="ARBA00022475"/>
    </source>
</evidence>
<feature type="transmembrane region" description="Helical" evidence="6">
    <location>
        <begin position="154"/>
        <end position="177"/>
    </location>
</feature>
<feature type="transmembrane region" description="Helical" evidence="6">
    <location>
        <begin position="303"/>
        <end position="325"/>
    </location>
</feature>
<dbReference type="InterPro" id="IPR050833">
    <property type="entry name" value="Poly_Biosynth_Transport"/>
</dbReference>
<name>A1BDI5_CHLPD</name>
<evidence type="ECO:0000256" key="1">
    <source>
        <dbReference type="ARBA" id="ARBA00004651"/>
    </source>
</evidence>
<evidence type="ECO:0000256" key="3">
    <source>
        <dbReference type="ARBA" id="ARBA00022692"/>
    </source>
</evidence>
<accession>A1BDI5</accession>
<evidence type="ECO:0000256" key="6">
    <source>
        <dbReference type="SAM" id="Phobius"/>
    </source>
</evidence>
<comment type="subcellular location">
    <subcellularLocation>
        <location evidence="1">Cell membrane</location>
        <topology evidence="1">Multi-pass membrane protein</topology>
    </subcellularLocation>
</comment>
<evidence type="ECO:0000313" key="8">
    <source>
        <dbReference type="Proteomes" id="UP000008701"/>
    </source>
</evidence>
<feature type="transmembrane region" description="Helical" evidence="6">
    <location>
        <begin position="12"/>
        <end position="34"/>
    </location>
</feature>
<feature type="transmembrane region" description="Helical" evidence="6">
    <location>
        <begin position="440"/>
        <end position="457"/>
    </location>
</feature>
<dbReference type="GO" id="GO:0005886">
    <property type="term" value="C:plasma membrane"/>
    <property type="evidence" value="ECO:0007669"/>
    <property type="project" value="UniProtKB-SubCell"/>
</dbReference>